<comment type="similarity">
    <text evidence="1 3">Belongs to the thiolase-like superfamily. Beta-ketoacyl-ACP synthases family.</text>
</comment>
<dbReference type="RefSeq" id="WP_173710146.1">
    <property type="nucleotide sequence ID" value="NZ_JABSWW010000001.1"/>
</dbReference>
<dbReference type="PROSITE" id="PS51257">
    <property type="entry name" value="PROKAR_LIPOPROTEIN"/>
    <property type="match status" value="1"/>
</dbReference>
<evidence type="ECO:0000256" key="3">
    <source>
        <dbReference type="RuleBase" id="RU003694"/>
    </source>
</evidence>
<gene>
    <name evidence="5" type="ORF">B0H41_000466</name>
</gene>
<sequence>MQYIEKNNNSSIVITGCGIVSSIGQEKSSFISALLDGVNSFDIMKRPGRQHNSKFIGAEFKDITELEKLNLKNIRRMSLSSKVALLALHEAWSEAKLDCDDPKRIGLIVGGSNFQQRELVLKQEQYRENPQFIPPTYGMSFMDSDLCGICTEYFGIKGLAYTIGGASASGQLAIIQGIQAVESGKIDACIIIGALMDLSYLECQALRSLGAMGSDTFAEYPAKACRPFDKDRNGFIYGESCGAIVIERSDSAIKRDLIPYAEISGTFMNMDANRNPNPSFEGEVNVIKGVLENANIKSSEIDYINPHGSGSVIGDEAELKAIQSCNLSHAYINATKSIIGHGLTSAGLVETIAVILQMKYLKLHPTRNLENPIINSMNWVKDKSIDHEIKCALNLSIGFGGINTAMVLKNIDKKENKYGFCWNRSDECLWRNSLFRCNGIS</sequence>
<accession>A0AAX0AVK4</accession>
<dbReference type="GO" id="GO:0006633">
    <property type="term" value="P:fatty acid biosynthetic process"/>
    <property type="evidence" value="ECO:0007669"/>
    <property type="project" value="TreeGrafter"/>
</dbReference>
<reference evidence="5" key="1">
    <citation type="submission" date="2020-05" db="EMBL/GenBank/DDBJ databases">
        <authorList>
            <person name="Brown S."/>
            <person name="Huntemann M."/>
            <person name="Clum A."/>
            <person name="Spunde A."/>
            <person name="Palaniappan K."/>
            <person name="Ritter S."/>
            <person name="Mikhailova N."/>
            <person name="Chen I.-M."/>
            <person name="Stamatis D."/>
            <person name="Reddy T."/>
            <person name="O'Malley R."/>
            <person name="Daum C."/>
            <person name="Shapiro N."/>
            <person name="Ivanova N."/>
            <person name="Kyrpides N."/>
            <person name="Woyke T."/>
        </authorList>
    </citation>
    <scope>NUCLEOTIDE SEQUENCE</scope>
    <source>
        <strain evidence="5">DJ080</strain>
    </source>
</reference>
<dbReference type="InterPro" id="IPR016039">
    <property type="entry name" value="Thiolase-like"/>
</dbReference>
<dbReference type="Pfam" id="PF00109">
    <property type="entry name" value="ketoacyl-synt"/>
    <property type="match status" value="1"/>
</dbReference>
<dbReference type="GO" id="GO:0005829">
    <property type="term" value="C:cytosol"/>
    <property type="evidence" value="ECO:0007669"/>
    <property type="project" value="TreeGrafter"/>
</dbReference>
<dbReference type="SUPFAM" id="SSF53901">
    <property type="entry name" value="Thiolase-like"/>
    <property type="match status" value="2"/>
</dbReference>
<dbReference type="InterPro" id="IPR014031">
    <property type="entry name" value="Ketoacyl_synth_C"/>
</dbReference>
<evidence type="ECO:0000313" key="6">
    <source>
        <dbReference type="Proteomes" id="UP001193748"/>
    </source>
</evidence>
<protein>
    <submittedName>
        <fullName evidence="5">Malonyl-ACP decarboxylase</fullName>
    </submittedName>
</protein>
<dbReference type="InterPro" id="IPR000794">
    <property type="entry name" value="Beta-ketoacyl_synthase"/>
</dbReference>
<dbReference type="InterPro" id="IPR020841">
    <property type="entry name" value="PKS_Beta-ketoAc_synthase_dom"/>
</dbReference>
<evidence type="ECO:0000256" key="1">
    <source>
        <dbReference type="ARBA" id="ARBA00008467"/>
    </source>
</evidence>
<feature type="domain" description="Ketosynthase family 3 (KS3)" evidence="4">
    <location>
        <begin position="9"/>
        <end position="410"/>
    </location>
</feature>
<dbReference type="Gene3D" id="3.40.47.10">
    <property type="match status" value="2"/>
</dbReference>
<dbReference type="SMART" id="SM00825">
    <property type="entry name" value="PKS_KS"/>
    <property type="match status" value="1"/>
</dbReference>
<dbReference type="PANTHER" id="PTHR11712">
    <property type="entry name" value="POLYKETIDE SYNTHASE-RELATED"/>
    <property type="match status" value="1"/>
</dbReference>
<dbReference type="CDD" id="cd00834">
    <property type="entry name" value="KAS_I_II"/>
    <property type="match status" value="1"/>
</dbReference>
<keyword evidence="2 3" id="KW-0808">Transferase</keyword>
<comment type="caution">
    <text evidence="5">The sequence shown here is derived from an EMBL/GenBank/DDBJ whole genome shotgun (WGS) entry which is preliminary data.</text>
</comment>
<dbReference type="PANTHER" id="PTHR11712:SF336">
    <property type="entry name" value="3-OXOACYL-[ACYL-CARRIER-PROTEIN] SYNTHASE, MITOCHONDRIAL"/>
    <property type="match status" value="1"/>
</dbReference>
<dbReference type="InterPro" id="IPR014030">
    <property type="entry name" value="Ketoacyl_synth_N"/>
</dbReference>
<dbReference type="EMBL" id="JABSWW010000001">
    <property type="protein sequence ID" value="NRT86787.1"/>
    <property type="molecule type" value="Genomic_DNA"/>
</dbReference>
<dbReference type="AlphaFoldDB" id="A0AAX0AVK4"/>
<reference evidence="5" key="2">
    <citation type="journal article" date="2022" name="Nat. Biotechnol.">
        <title>Carbon-negative production of acetone and isopropanol by gas fermentation at industrial pilot scale.</title>
        <authorList>
            <person name="Liew F.E."/>
            <person name="Nogle R."/>
            <person name="Abdalla T."/>
            <person name="Rasor B.J."/>
            <person name="Canter C."/>
            <person name="Jensen R.O."/>
            <person name="Wang L."/>
            <person name="Strutz J."/>
            <person name="Chirania P."/>
            <person name="De Tissera S."/>
            <person name="Mueller A.P."/>
            <person name="Ruan Z."/>
            <person name="Gao A."/>
            <person name="Tran L."/>
            <person name="Engle N.L."/>
            <person name="Bromley J.C."/>
            <person name="Daniell J."/>
            <person name="Conrado R."/>
            <person name="Tschaplinski T.J."/>
            <person name="Giannone R.J."/>
            <person name="Hettich R.L."/>
            <person name="Karim A.S."/>
            <person name="Simpson S.D."/>
            <person name="Brown S.D."/>
            <person name="Leang C."/>
            <person name="Jewett M.C."/>
            <person name="Kopke M."/>
        </authorList>
    </citation>
    <scope>NUCLEOTIDE SEQUENCE</scope>
    <source>
        <strain evidence="5">DJ080</strain>
    </source>
</reference>
<evidence type="ECO:0000313" key="5">
    <source>
        <dbReference type="EMBL" id="NRT86787.1"/>
    </source>
</evidence>
<dbReference type="Pfam" id="PF02801">
    <property type="entry name" value="Ketoacyl-synt_C"/>
    <property type="match status" value="1"/>
</dbReference>
<organism evidence="5 6">
    <name type="scientific">Clostridium beijerinckii</name>
    <name type="common">Clostridium MP</name>
    <dbReference type="NCBI Taxonomy" id="1520"/>
    <lineage>
        <taxon>Bacteria</taxon>
        <taxon>Bacillati</taxon>
        <taxon>Bacillota</taxon>
        <taxon>Clostridia</taxon>
        <taxon>Eubacteriales</taxon>
        <taxon>Clostridiaceae</taxon>
        <taxon>Clostridium</taxon>
    </lineage>
</organism>
<evidence type="ECO:0000259" key="4">
    <source>
        <dbReference type="PROSITE" id="PS52004"/>
    </source>
</evidence>
<dbReference type="NCBIfam" id="NF005490">
    <property type="entry name" value="PRK07103.1"/>
    <property type="match status" value="1"/>
</dbReference>
<dbReference type="PROSITE" id="PS52004">
    <property type="entry name" value="KS3_2"/>
    <property type="match status" value="1"/>
</dbReference>
<proteinExistence type="inferred from homology"/>
<dbReference type="Proteomes" id="UP001193748">
    <property type="component" value="Unassembled WGS sequence"/>
</dbReference>
<dbReference type="GO" id="GO:0004315">
    <property type="term" value="F:3-oxoacyl-[acyl-carrier-protein] synthase activity"/>
    <property type="evidence" value="ECO:0007669"/>
    <property type="project" value="TreeGrafter"/>
</dbReference>
<evidence type="ECO:0000256" key="2">
    <source>
        <dbReference type="ARBA" id="ARBA00022679"/>
    </source>
</evidence>
<name>A0AAX0AVK4_CLOBE</name>